<comment type="caution">
    <text evidence="2">The sequence shown here is derived from an EMBL/GenBank/DDBJ whole genome shotgun (WGS) entry which is preliminary data.</text>
</comment>
<proteinExistence type="predicted"/>
<accession>A0A8H7H1B9</accession>
<protein>
    <submittedName>
        <fullName evidence="2">Uncharacterized protein</fullName>
    </submittedName>
</protein>
<evidence type="ECO:0000313" key="2">
    <source>
        <dbReference type="EMBL" id="KAF8669574.1"/>
    </source>
</evidence>
<organism evidence="2 3">
    <name type="scientific">Rhizoctonia solani</name>
    <dbReference type="NCBI Taxonomy" id="456999"/>
    <lineage>
        <taxon>Eukaryota</taxon>
        <taxon>Fungi</taxon>
        <taxon>Dikarya</taxon>
        <taxon>Basidiomycota</taxon>
        <taxon>Agaricomycotina</taxon>
        <taxon>Agaricomycetes</taxon>
        <taxon>Cantharellales</taxon>
        <taxon>Ceratobasidiaceae</taxon>
        <taxon>Rhizoctonia</taxon>
    </lineage>
</organism>
<feature type="region of interest" description="Disordered" evidence="1">
    <location>
        <begin position="626"/>
        <end position="645"/>
    </location>
</feature>
<dbReference type="Proteomes" id="UP000650582">
    <property type="component" value="Unassembled WGS sequence"/>
</dbReference>
<evidence type="ECO:0000313" key="3">
    <source>
        <dbReference type="Proteomes" id="UP000650582"/>
    </source>
</evidence>
<gene>
    <name evidence="2" type="ORF">RHS04_08840</name>
</gene>
<sequence length="686" mass="76853">MFPLQRLYTATVAAPGPSEPFFLELAQSCSSHKQGLLVHTSGQSTEALDKAILLGQYPSFDPLFNTLLDGANLLSLDKLTKLVYSLGGPENAATHRFLMTGEHNNTLLLLDWEKDAIHPEPEWLLSGYDMDSLSLTCFDVPGILEAGSYHLYPNQDLSLMHSNKLTVDLQCKDIKMHTYKSQFLDHDIWVGTHWHNMPWTSKMEDWYHTFLTALCILRNKVPYHLQHAVEKTIEALPTTYQMASSQVNQGGGSRSFLGHCLEPVVLNLVFLLVHQIINKTLELAKYWNYFFHICGINLKLATMNIHRRDDNNPLKYALQSYSFIDWFAQNLHDIVVDIDWTANVHQPSLLEELKRSTMLLCYAPMQELLHPGYKTPHFDRCCSSFAIGGGCALPRAEVRRDSGVAKAQFYPKDMVLTYCHCNKSVGTNFTAAGALNMGNCSKFSAAMKAFWDVMLEADSYSLQFEVCMSTWGANHFLKKDPRDVLDCMLASDAIVCYPMESLAHFKIMLSRGWSSIIQQQSQLSAVSWGSPEVVLLTSVLAYWLKSLVKCPNEQSATKQMVEDLQLTEAARSQGFPFLRSKALDPTGLQLFYVINPGTFRIIQLSNLIVPIQARSRSTAASHNALNVAPLQSPPPSPRPAKRSHPLWTSPLELVSSQLHDYQGQSQPAAKTAIQASVLDANCGCDE</sequence>
<reference evidence="2" key="1">
    <citation type="submission" date="2020-09" db="EMBL/GenBank/DDBJ databases">
        <title>Comparative genome analyses of four rice-infecting Rhizoctonia solani isolates reveal extensive enrichment of homogalacturonan modification genes.</title>
        <authorList>
            <person name="Lee D.-Y."/>
            <person name="Jeon J."/>
            <person name="Kim K.-T."/>
            <person name="Cheong K."/>
            <person name="Song H."/>
            <person name="Choi G."/>
            <person name="Ko J."/>
            <person name="Opiyo S.O."/>
            <person name="Zuo S."/>
            <person name="Madhav S."/>
            <person name="Lee Y.-H."/>
            <person name="Wang G.-L."/>
        </authorList>
    </citation>
    <scope>NUCLEOTIDE SEQUENCE</scope>
    <source>
        <strain evidence="2">AG1-IA YN-7</strain>
    </source>
</reference>
<evidence type="ECO:0000256" key="1">
    <source>
        <dbReference type="SAM" id="MobiDB-lite"/>
    </source>
</evidence>
<dbReference type="AlphaFoldDB" id="A0A8H7H1B9"/>
<name>A0A8H7H1B9_9AGAM</name>
<dbReference type="EMBL" id="JACYCC010000291">
    <property type="protein sequence ID" value="KAF8669574.1"/>
    <property type="molecule type" value="Genomic_DNA"/>
</dbReference>